<feature type="transmembrane region" description="Helical" evidence="7">
    <location>
        <begin position="232"/>
        <end position="252"/>
    </location>
</feature>
<name>A0A424YZE2_9BACT</name>
<evidence type="ECO:0000313" key="8">
    <source>
        <dbReference type="EMBL" id="RQD86374.1"/>
    </source>
</evidence>
<feature type="transmembrane region" description="Helical" evidence="7">
    <location>
        <begin position="89"/>
        <end position="108"/>
    </location>
</feature>
<reference evidence="8 9" key="1">
    <citation type="submission" date="2018-08" db="EMBL/GenBank/DDBJ databases">
        <title>Survival mechanisms of Campylobacter hepaticus identified by genomic analysis and comparative transcriptomic analysis of in vivo and in vitro derived bacteria.</title>
        <authorList>
            <person name="Van T.T.H."/>
            <person name="Moore R.J."/>
        </authorList>
    </citation>
    <scope>NUCLEOTIDE SEQUENCE [LARGE SCALE GENOMIC DNA]</scope>
    <source>
        <strain evidence="8 9">54L</strain>
    </source>
</reference>
<protein>
    <submittedName>
        <fullName evidence="8">Glycine/betaine ABC transporter</fullName>
    </submittedName>
</protein>
<keyword evidence="5 7" id="KW-1133">Transmembrane helix</keyword>
<feature type="transmembrane region" description="Helical" evidence="7">
    <location>
        <begin position="348"/>
        <end position="370"/>
    </location>
</feature>
<feature type="transmembrane region" description="Helical" evidence="7">
    <location>
        <begin position="264"/>
        <end position="295"/>
    </location>
</feature>
<feature type="transmembrane region" description="Helical" evidence="7">
    <location>
        <begin position="139"/>
        <end position="162"/>
    </location>
</feature>
<dbReference type="GO" id="GO:0022857">
    <property type="term" value="F:transmembrane transporter activity"/>
    <property type="evidence" value="ECO:0007669"/>
    <property type="project" value="InterPro"/>
</dbReference>
<evidence type="ECO:0000313" key="9">
    <source>
        <dbReference type="Proteomes" id="UP000286095"/>
    </source>
</evidence>
<dbReference type="EMBL" id="QURW01000019">
    <property type="protein sequence ID" value="RQD86374.1"/>
    <property type="molecule type" value="Genomic_DNA"/>
</dbReference>
<gene>
    <name evidence="8" type="ORF">DZD40_06760</name>
</gene>
<feature type="transmembrane region" description="Helical" evidence="7">
    <location>
        <begin position="447"/>
        <end position="467"/>
    </location>
</feature>
<feature type="transmembrane region" description="Helical" evidence="7">
    <location>
        <begin position="410"/>
        <end position="435"/>
    </location>
</feature>
<keyword evidence="4 7" id="KW-0812">Transmembrane</keyword>
<keyword evidence="6 7" id="KW-0472">Membrane</keyword>
<comment type="subcellular location">
    <subcellularLocation>
        <location evidence="1">Cell membrane</location>
        <topology evidence="1">Multi-pass membrane protein</topology>
    </subcellularLocation>
</comment>
<keyword evidence="3" id="KW-1003">Cell membrane</keyword>
<sequence>MLKGIKVKKNNLFSICAPFVIIVAVFAIIYPKELTHFIINTTNFFYITLDWFILWLPLLGLSLGLYLAFSKYGKIKFGDCKPEYSTFSWMSMLFTAGIGVGIVFYGPLEALWHYQTSPIGINANYDQQQAMQNAMSISLFVWGLPAWALYTFGGVIIAYFAYKHGGEFAPNSCIEIAFQGRKFAKPLAKFIVIFAIIGIALSVTASVAMATGQVSSGLKIIFGDKDFTSNTWKIGILITLFLAFTLASILPIKKGMKILGDWTMIFSLILLAFVFFTGPTHYFISVIIASIGKIITDTIPYSFELYIFKSRDWFVWYPLAYIVWWITWTPFVGVFLAKISKGRTLKEFILCSILIPTGFMVVWFSVFSGYGLLDEVQMSKEIASMANSNGYEGTIYRILQDFPFSTFTQYLTVFLFISFVITTITSAAISLGIMTSNDGKSESKIKAAFWCVIIALVSFAVIITGKLEGIKAMGSFMGFPFVYLLFIMGSALFKQIKKDEK</sequence>
<accession>A0A424YZE2</accession>
<dbReference type="PANTHER" id="PTHR30047:SF12">
    <property type="entry name" value="BCCT-FAMILY TRANSPORTER"/>
    <property type="match status" value="1"/>
</dbReference>
<evidence type="ECO:0000256" key="7">
    <source>
        <dbReference type="SAM" id="Phobius"/>
    </source>
</evidence>
<evidence type="ECO:0000256" key="6">
    <source>
        <dbReference type="ARBA" id="ARBA00023136"/>
    </source>
</evidence>
<feature type="transmembrane region" description="Helical" evidence="7">
    <location>
        <begin position="51"/>
        <end position="69"/>
    </location>
</feature>
<feature type="transmembrane region" description="Helical" evidence="7">
    <location>
        <begin position="190"/>
        <end position="212"/>
    </location>
</feature>
<dbReference type="PANTHER" id="PTHR30047">
    <property type="entry name" value="HIGH-AFFINITY CHOLINE TRANSPORT PROTEIN-RELATED"/>
    <property type="match status" value="1"/>
</dbReference>
<dbReference type="GO" id="GO:0005886">
    <property type="term" value="C:plasma membrane"/>
    <property type="evidence" value="ECO:0007669"/>
    <property type="project" value="UniProtKB-SubCell"/>
</dbReference>
<keyword evidence="2" id="KW-0813">Transport</keyword>
<evidence type="ECO:0000256" key="4">
    <source>
        <dbReference type="ARBA" id="ARBA00022692"/>
    </source>
</evidence>
<dbReference type="Pfam" id="PF02028">
    <property type="entry name" value="BCCT"/>
    <property type="match status" value="1"/>
</dbReference>
<feature type="transmembrane region" description="Helical" evidence="7">
    <location>
        <begin position="315"/>
        <end position="336"/>
    </location>
</feature>
<feature type="transmembrane region" description="Helical" evidence="7">
    <location>
        <begin position="12"/>
        <end position="31"/>
    </location>
</feature>
<evidence type="ECO:0000256" key="3">
    <source>
        <dbReference type="ARBA" id="ARBA00022475"/>
    </source>
</evidence>
<comment type="caution">
    <text evidence="8">The sequence shown here is derived from an EMBL/GenBank/DDBJ whole genome shotgun (WGS) entry which is preliminary data.</text>
</comment>
<dbReference type="AlphaFoldDB" id="A0A424YZE2"/>
<dbReference type="InterPro" id="IPR000060">
    <property type="entry name" value="BCCT_transptr"/>
</dbReference>
<evidence type="ECO:0000256" key="5">
    <source>
        <dbReference type="ARBA" id="ARBA00022989"/>
    </source>
</evidence>
<dbReference type="Proteomes" id="UP000286095">
    <property type="component" value="Unassembled WGS sequence"/>
</dbReference>
<feature type="transmembrane region" description="Helical" evidence="7">
    <location>
        <begin position="473"/>
        <end position="493"/>
    </location>
</feature>
<organism evidence="8 9">
    <name type="scientific">Campylobacter hepaticus</name>
    <dbReference type="NCBI Taxonomy" id="1813019"/>
    <lineage>
        <taxon>Bacteria</taxon>
        <taxon>Pseudomonadati</taxon>
        <taxon>Campylobacterota</taxon>
        <taxon>Epsilonproteobacteria</taxon>
        <taxon>Campylobacterales</taxon>
        <taxon>Campylobacteraceae</taxon>
        <taxon>Campylobacter</taxon>
    </lineage>
</organism>
<evidence type="ECO:0000256" key="1">
    <source>
        <dbReference type="ARBA" id="ARBA00004651"/>
    </source>
</evidence>
<proteinExistence type="predicted"/>
<evidence type="ECO:0000256" key="2">
    <source>
        <dbReference type="ARBA" id="ARBA00022448"/>
    </source>
</evidence>